<evidence type="ECO:0000256" key="4">
    <source>
        <dbReference type="ARBA" id="ARBA00022679"/>
    </source>
</evidence>
<comment type="catalytic activity">
    <reaction evidence="8">
        <text>DNA(n) + a 2'-deoxyribonucleoside 5'-triphosphate = DNA(n+1) + diphosphate</text>
        <dbReference type="Rhea" id="RHEA:22508"/>
        <dbReference type="Rhea" id="RHEA-COMP:17339"/>
        <dbReference type="Rhea" id="RHEA-COMP:17340"/>
        <dbReference type="ChEBI" id="CHEBI:33019"/>
        <dbReference type="ChEBI" id="CHEBI:61560"/>
        <dbReference type="ChEBI" id="CHEBI:173112"/>
        <dbReference type="EC" id="2.7.7.7"/>
    </reaction>
</comment>
<dbReference type="PANTHER" id="PTHR32294">
    <property type="entry name" value="DNA POLYMERASE III SUBUNIT ALPHA"/>
    <property type="match status" value="1"/>
</dbReference>
<evidence type="ECO:0000256" key="1">
    <source>
        <dbReference type="ARBA" id="ARBA00004496"/>
    </source>
</evidence>
<feature type="domain" description="Polymerase/histidinol phosphatase N-terminal" evidence="9">
    <location>
        <begin position="6"/>
        <end position="73"/>
    </location>
</feature>
<dbReference type="EC" id="2.7.7.7" evidence="2"/>
<dbReference type="AlphaFoldDB" id="A0A170QDF4"/>
<name>A0A170QDF4_9ZZZZ</name>
<dbReference type="NCBIfam" id="TIGR00594">
    <property type="entry name" value="polc"/>
    <property type="match status" value="1"/>
</dbReference>
<dbReference type="Pfam" id="PF01336">
    <property type="entry name" value="tRNA_anti-codon"/>
    <property type="match status" value="1"/>
</dbReference>
<dbReference type="GO" id="GO:0005737">
    <property type="term" value="C:cytoplasm"/>
    <property type="evidence" value="ECO:0007669"/>
    <property type="project" value="UniProtKB-SubCell"/>
</dbReference>
<dbReference type="InterPro" id="IPR004365">
    <property type="entry name" value="NA-bd_OB_tRNA"/>
</dbReference>
<dbReference type="EMBL" id="FAXC01000396">
    <property type="protein sequence ID" value="CUV10307.1"/>
    <property type="molecule type" value="Genomic_DNA"/>
</dbReference>
<dbReference type="InterPro" id="IPR003141">
    <property type="entry name" value="Pol/His_phosphatase_N"/>
</dbReference>
<dbReference type="Pfam" id="PF17657">
    <property type="entry name" value="DNA_pol3_finger"/>
    <property type="match status" value="1"/>
</dbReference>
<dbReference type="Gene3D" id="1.10.150.870">
    <property type="match status" value="1"/>
</dbReference>
<evidence type="ECO:0000256" key="6">
    <source>
        <dbReference type="ARBA" id="ARBA00022705"/>
    </source>
</evidence>
<dbReference type="InterPro" id="IPR004013">
    <property type="entry name" value="PHP_dom"/>
</dbReference>
<evidence type="ECO:0000256" key="7">
    <source>
        <dbReference type="ARBA" id="ARBA00022932"/>
    </source>
</evidence>
<dbReference type="Pfam" id="PF02811">
    <property type="entry name" value="PHP"/>
    <property type="match status" value="1"/>
</dbReference>
<dbReference type="CDD" id="cd04485">
    <property type="entry name" value="DnaE_OBF"/>
    <property type="match status" value="1"/>
</dbReference>
<organism evidence="10">
    <name type="scientific">hydrothermal vent metagenome</name>
    <dbReference type="NCBI Taxonomy" id="652676"/>
    <lineage>
        <taxon>unclassified sequences</taxon>
        <taxon>metagenomes</taxon>
        <taxon>ecological metagenomes</taxon>
    </lineage>
</organism>
<accession>A0A170QDF4</accession>
<proteinExistence type="predicted"/>
<dbReference type="Gene3D" id="1.10.10.1600">
    <property type="entry name" value="Bacterial DNA polymerase III alpha subunit, thumb domain"/>
    <property type="match status" value="1"/>
</dbReference>
<dbReference type="PANTHER" id="PTHR32294:SF0">
    <property type="entry name" value="DNA POLYMERASE III SUBUNIT ALPHA"/>
    <property type="match status" value="1"/>
</dbReference>
<reference evidence="10" key="1">
    <citation type="submission" date="2015-10" db="EMBL/GenBank/DDBJ databases">
        <authorList>
            <person name="Gilbert D.G."/>
        </authorList>
    </citation>
    <scope>NUCLEOTIDE SEQUENCE</scope>
</reference>
<comment type="subcellular location">
    <subcellularLocation>
        <location evidence="1">Cytoplasm</location>
    </subcellularLocation>
</comment>
<keyword evidence="4 10" id="KW-0808">Transferase</keyword>
<dbReference type="CDD" id="cd12113">
    <property type="entry name" value="PHP_PolIIIA_DnaE3"/>
    <property type="match status" value="1"/>
</dbReference>
<dbReference type="InterPro" id="IPR004805">
    <property type="entry name" value="DnaE2/DnaE/PolC"/>
</dbReference>
<dbReference type="NCBIfam" id="NF004226">
    <property type="entry name" value="PRK05673.1"/>
    <property type="match status" value="1"/>
</dbReference>
<dbReference type="GO" id="GO:0003887">
    <property type="term" value="F:DNA-directed DNA polymerase activity"/>
    <property type="evidence" value="ECO:0007669"/>
    <property type="project" value="UniProtKB-KW"/>
</dbReference>
<evidence type="ECO:0000256" key="8">
    <source>
        <dbReference type="ARBA" id="ARBA00049244"/>
    </source>
</evidence>
<protein>
    <recommendedName>
        <fullName evidence="3">DNA polymerase III subunit alpha</fullName>
        <ecNumber evidence="2">2.7.7.7</ecNumber>
    </recommendedName>
</protein>
<evidence type="ECO:0000256" key="2">
    <source>
        <dbReference type="ARBA" id="ARBA00012417"/>
    </source>
</evidence>
<sequence length="1143" mass="128874">MTSEFVHLHNHSDYSLLDGAQRIDQLVNTIDDLNMDSVALTEHGNMFSVIPYYKEAKKAGIKPIIGCEIYVAVGSRFDRKQRPEGGWGNNHLILLAQNYTGYKNLMKLVTAGYLEGFYYRPRVDIELLRQYNDGLICMSACLKGEVPEKMLKGDYEGGKEAALIFSEIFPDRYYLEIQNHGIPEEEANIQNMKKLSAELNLPLVCSNDAHYAKQDHSEAHDIHICLGTGKKRSDPNRLRYATPEFYFKSQDDMHTLFKEFPQAIENTRRIADSIDMTLPIGESHLPNFPIPEGAPTHDPDEYLKILTQEGAESHYGEIPPDTQKRIDHELTVIRNMGFAGYFLITADFVKYAKDSSIPVGPGRGSAAGSIVSYSLGITSIDPLKHNLLFERFLNPDRISMPDIDIDFCIERRGEVIDYIKEQYGENSVTQIITFGTMKAKQVVRDVGRVMGYSFGEVDKIAKAIPNELNITLDSALEKSSDLLEMAEGNYKELMAHSKVLEGMHRHASIHAAGVVIAPGDLTDYVPLYKSSTDDITSQYDMKGLEELGLLKMDFLGLRNLTVIDKTVRLIEEKGDTVNIEKLPMDDVKVYKLFAKGHTIGVFQFESSGMREFLKKLQPTVIEDLIAMNALYRPGPMENIDNFISRKHGKKKIVYSQPLMEPILKETYGIIVYQEQVMQIAHEIAGFTLAEADIMRRAMGKKIKSLMAELAIKFVAGAEEKGIKKNKAEEIFSLIEKFAQYGFNKSHSTAYAYVAYQTAWLKVHYPAEFMSANLTSEMGTIDRVVILINECKKMGFEVTPPDINVSFGDFRPVNNSTISYGLNAIKNVGSKSLETIIAERIKNGNYDSIFDICARVDQQKVNKRVLESLVMSGSLDSVSGNRAQKFAAVDDAVRYGQQMQSEKDRNQVDLFGGGAEDVLIKTPTFQQLDDWTEKEALDKEKEVLGLYVSGHPLLEHAEDLEEFTSISFEVGQELSKKDTVIVGGMITRIVRRFDRRNREMAFFDLDCLGGHVEIVAFSDCYKSYVNLIDEGNVIFVKGKPSENTDYSDLKIIGEEIIPVDRVRNRLSQRLNIKFPAGEIEPEDVDELMEIAKGYPGNCRLVFHLPNTGSPHPMKVMAHNIMISTESAFIKRLRGKYGKENVWVE</sequence>
<dbReference type="InterPro" id="IPR040982">
    <property type="entry name" value="DNA_pol3_finger"/>
</dbReference>
<evidence type="ECO:0000259" key="9">
    <source>
        <dbReference type="SMART" id="SM00481"/>
    </source>
</evidence>
<dbReference type="InterPro" id="IPR029460">
    <property type="entry name" value="DNAPol_HHH"/>
</dbReference>
<gene>
    <name evidence="10" type="ORF">MGWOODY_Mmi2171</name>
</gene>
<dbReference type="InterPro" id="IPR011708">
    <property type="entry name" value="DNA_pol3_alpha_NTPase_dom"/>
</dbReference>
<dbReference type="InterPro" id="IPR041931">
    <property type="entry name" value="DNA_pol3_alpha_thumb_dom"/>
</dbReference>
<dbReference type="InterPro" id="IPR016195">
    <property type="entry name" value="Pol/histidinol_Pase-like"/>
</dbReference>
<evidence type="ECO:0000256" key="3">
    <source>
        <dbReference type="ARBA" id="ARBA00019114"/>
    </source>
</evidence>
<dbReference type="NCBIfam" id="NF005298">
    <property type="entry name" value="PRK06826.1"/>
    <property type="match status" value="1"/>
</dbReference>
<dbReference type="GO" id="GO:0006260">
    <property type="term" value="P:DNA replication"/>
    <property type="evidence" value="ECO:0007669"/>
    <property type="project" value="UniProtKB-KW"/>
</dbReference>
<dbReference type="Pfam" id="PF14579">
    <property type="entry name" value="HHH_6"/>
    <property type="match status" value="1"/>
</dbReference>
<keyword evidence="7" id="KW-0239">DNA-directed DNA polymerase</keyword>
<evidence type="ECO:0000313" key="10">
    <source>
        <dbReference type="EMBL" id="CUV10307.1"/>
    </source>
</evidence>
<keyword evidence="6" id="KW-0235">DNA replication</keyword>
<dbReference type="Pfam" id="PF07733">
    <property type="entry name" value="DNA_pol3_alpha"/>
    <property type="match status" value="1"/>
</dbReference>
<dbReference type="GO" id="GO:0008408">
    <property type="term" value="F:3'-5' exonuclease activity"/>
    <property type="evidence" value="ECO:0007669"/>
    <property type="project" value="InterPro"/>
</dbReference>
<dbReference type="GO" id="GO:0003676">
    <property type="term" value="F:nucleic acid binding"/>
    <property type="evidence" value="ECO:0007669"/>
    <property type="project" value="InterPro"/>
</dbReference>
<dbReference type="Gene3D" id="3.20.20.140">
    <property type="entry name" value="Metal-dependent hydrolases"/>
    <property type="match status" value="1"/>
</dbReference>
<dbReference type="SUPFAM" id="SSF89550">
    <property type="entry name" value="PHP domain-like"/>
    <property type="match status" value="1"/>
</dbReference>
<keyword evidence="5 10" id="KW-0548">Nucleotidyltransferase</keyword>
<evidence type="ECO:0000256" key="5">
    <source>
        <dbReference type="ARBA" id="ARBA00022695"/>
    </source>
</evidence>
<dbReference type="SMART" id="SM00481">
    <property type="entry name" value="POLIIIAc"/>
    <property type="match status" value="1"/>
</dbReference>